<dbReference type="SUPFAM" id="SSF51206">
    <property type="entry name" value="cAMP-binding domain-like"/>
    <property type="match status" value="1"/>
</dbReference>
<dbReference type="RefSeq" id="WP_210806248.1">
    <property type="nucleotide sequence ID" value="NZ_JAGQDG010000001.1"/>
</dbReference>
<comment type="caution">
    <text evidence="2">The sequence shown here is derived from an EMBL/GenBank/DDBJ whole genome shotgun (WGS) entry which is preliminary data.</text>
</comment>
<dbReference type="SMART" id="SM00100">
    <property type="entry name" value="cNMP"/>
    <property type="match status" value="1"/>
</dbReference>
<dbReference type="Pfam" id="PF00027">
    <property type="entry name" value="cNMP_binding"/>
    <property type="match status" value="1"/>
</dbReference>
<evidence type="ECO:0000259" key="1">
    <source>
        <dbReference type="PROSITE" id="PS50042"/>
    </source>
</evidence>
<keyword evidence="3" id="KW-1185">Reference proteome</keyword>
<dbReference type="InterPro" id="IPR014710">
    <property type="entry name" value="RmlC-like_jellyroll"/>
</dbReference>
<dbReference type="Gene3D" id="2.60.120.10">
    <property type="entry name" value="Jelly Rolls"/>
    <property type="match status" value="1"/>
</dbReference>
<dbReference type="InterPro" id="IPR000595">
    <property type="entry name" value="cNMP-bd_dom"/>
</dbReference>
<dbReference type="Proteomes" id="UP000672097">
    <property type="component" value="Unassembled WGS sequence"/>
</dbReference>
<dbReference type="InterPro" id="IPR018490">
    <property type="entry name" value="cNMP-bd_dom_sf"/>
</dbReference>
<dbReference type="CDD" id="cd00038">
    <property type="entry name" value="CAP_ED"/>
    <property type="match status" value="1"/>
</dbReference>
<protein>
    <submittedName>
        <fullName evidence="2">Crp/Fnr family transcriptional regulator</fullName>
    </submittedName>
</protein>
<evidence type="ECO:0000313" key="2">
    <source>
        <dbReference type="EMBL" id="MBQ0934419.1"/>
    </source>
</evidence>
<dbReference type="EMBL" id="JAGQDG010000001">
    <property type="protein sequence ID" value="MBQ0934419.1"/>
    <property type="molecule type" value="Genomic_DNA"/>
</dbReference>
<dbReference type="PROSITE" id="PS50042">
    <property type="entry name" value="CNMP_BINDING_3"/>
    <property type="match status" value="1"/>
</dbReference>
<sequence>MWQFISRLWSSKPQKPVFQLSTSADSGYYATQFVDHQATDTRLFVRWSHRAPDLQASPVAQATGTQLLVRLLVQDPAMLSLGVEWLHAMGNYFDYARVEAGKRLFAQDEQGDFILLVLDGSVAEDRLQPSGHKVRLGEMRGGDVLGEFSMLDGGTRLGTCVALTPVTVAVLSSHSLSRLLAEEPRLGAELALWLGKRLSLRLRQISARLSVQLVRADTH</sequence>
<accession>A0ABS5DTE2</accession>
<evidence type="ECO:0000313" key="3">
    <source>
        <dbReference type="Proteomes" id="UP000672097"/>
    </source>
</evidence>
<name>A0ABS5DTE2_9BURK</name>
<gene>
    <name evidence="2" type="ORF">KAK11_03685</name>
</gene>
<feature type="domain" description="Cyclic nucleotide-binding" evidence="1">
    <location>
        <begin position="95"/>
        <end position="180"/>
    </location>
</feature>
<reference evidence="2 3" key="1">
    <citation type="submission" date="2021-04" db="EMBL/GenBank/DDBJ databases">
        <title>The genome sequence of type strain Ideonella paludis KCTC 32238.</title>
        <authorList>
            <person name="Liu Y."/>
        </authorList>
    </citation>
    <scope>NUCLEOTIDE SEQUENCE [LARGE SCALE GENOMIC DNA]</scope>
    <source>
        <strain evidence="2 3">KCTC 32238</strain>
    </source>
</reference>
<organism evidence="2 3">
    <name type="scientific">Ideonella paludis</name>
    <dbReference type="NCBI Taxonomy" id="1233411"/>
    <lineage>
        <taxon>Bacteria</taxon>
        <taxon>Pseudomonadati</taxon>
        <taxon>Pseudomonadota</taxon>
        <taxon>Betaproteobacteria</taxon>
        <taxon>Burkholderiales</taxon>
        <taxon>Sphaerotilaceae</taxon>
        <taxon>Ideonella</taxon>
    </lineage>
</organism>
<proteinExistence type="predicted"/>